<keyword evidence="2" id="KW-1185">Reference proteome</keyword>
<comment type="caution">
    <text evidence="1">The sequence shown here is derived from an EMBL/GenBank/DDBJ whole genome shotgun (WGS) entry which is preliminary data.</text>
</comment>
<sequence>MSTDVVRGLRRVTKISFPLDWGDKTEEKEAFSGAPKDGVPPKLVSRRKSAHGARSAKSEDPGTMTPGRAGQKALQQTTCRVGVSREAIVEQISREGRKVVSLRGEERPRGSELSPGPVRWPWPPSRIAIGKNVKLPPATKGIASNIHPSIHPSVSLRGEERPRGSELSLGGPGEFPVRPTASVGRNVAFGGLVEILVRPTVSVG</sequence>
<name>A0AC60Q6E8_IXOPE</name>
<accession>A0AC60Q6E8</accession>
<evidence type="ECO:0000313" key="1">
    <source>
        <dbReference type="EMBL" id="KAG0428521.1"/>
    </source>
</evidence>
<gene>
    <name evidence="1" type="ORF">HPB47_024501</name>
</gene>
<dbReference type="EMBL" id="JABSTQ010009514">
    <property type="protein sequence ID" value="KAG0428521.1"/>
    <property type="molecule type" value="Genomic_DNA"/>
</dbReference>
<organism evidence="1 2">
    <name type="scientific">Ixodes persulcatus</name>
    <name type="common">Taiga tick</name>
    <dbReference type="NCBI Taxonomy" id="34615"/>
    <lineage>
        <taxon>Eukaryota</taxon>
        <taxon>Metazoa</taxon>
        <taxon>Ecdysozoa</taxon>
        <taxon>Arthropoda</taxon>
        <taxon>Chelicerata</taxon>
        <taxon>Arachnida</taxon>
        <taxon>Acari</taxon>
        <taxon>Parasitiformes</taxon>
        <taxon>Ixodida</taxon>
        <taxon>Ixodoidea</taxon>
        <taxon>Ixodidae</taxon>
        <taxon>Ixodinae</taxon>
        <taxon>Ixodes</taxon>
    </lineage>
</organism>
<dbReference type="Proteomes" id="UP000805193">
    <property type="component" value="Unassembled WGS sequence"/>
</dbReference>
<protein>
    <submittedName>
        <fullName evidence="1">Uncharacterized protein</fullName>
    </submittedName>
</protein>
<reference evidence="1 2" key="1">
    <citation type="journal article" date="2020" name="Cell">
        <title>Large-Scale Comparative Analyses of Tick Genomes Elucidate Their Genetic Diversity and Vector Capacities.</title>
        <authorList>
            <consortium name="Tick Genome and Microbiome Consortium (TIGMIC)"/>
            <person name="Jia N."/>
            <person name="Wang J."/>
            <person name="Shi W."/>
            <person name="Du L."/>
            <person name="Sun Y."/>
            <person name="Zhan W."/>
            <person name="Jiang J.F."/>
            <person name="Wang Q."/>
            <person name="Zhang B."/>
            <person name="Ji P."/>
            <person name="Bell-Sakyi L."/>
            <person name="Cui X.M."/>
            <person name="Yuan T.T."/>
            <person name="Jiang B.G."/>
            <person name="Yang W.F."/>
            <person name="Lam T.T."/>
            <person name="Chang Q.C."/>
            <person name="Ding S.J."/>
            <person name="Wang X.J."/>
            <person name="Zhu J.G."/>
            <person name="Ruan X.D."/>
            <person name="Zhao L."/>
            <person name="Wei J.T."/>
            <person name="Ye R.Z."/>
            <person name="Que T.C."/>
            <person name="Du C.H."/>
            <person name="Zhou Y.H."/>
            <person name="Cheng J.X."/>
            <person name="Dai P.F."/>
            <person name="Guo W.B."/>
            <person name="Han X.H."/>
            <person name="Huang E.J."/>
            <person name="Li L.F."/>
            <person name="Wei W."/>
            <person name="Gao Y.C."/>
            <person name="Liu J.Z."/>
            <person name="Shao H.Z."/>
            <person name="Wang X."/>
            <person name="Wang C.C."/>
            <person name="Yang T.C."/>
            <person name="Huo Q.B."/>
            <person name="Li W."/>
            <person name="Chen H.Y."/>
            <person name="Chen S.E."/>
            <person name="Zhou L.G."/>
            <person name="Ni X.B."/>
            <person name="Tian J.H."/>
            <person name="Sheng Y."/>
            <person name="Liu T."/>
            <person name="Pan Y.S."/>
            <person name="Xia L.Y."/>
            <person name="Li J."/>
            <person name="Zhao F."/>
            <person name="Cao W.C."/>
        </authorList>
    </citation>
    <scope>NUCLEOTIDE SEQUENCE [LARGE SCALE GENOMIC DNA]</scope>
    <source>
        <strain evidence="1">Iper-2018</strain>
    </source>
</reference>
<evidence type="ECO:0000313" key="2">
    <source>
        <dbReference type="Proteomes" id="UP000805193"/>
    </source>
</evidence>
<proteinExistence type="predicted"/>